<evidence type="ECO:0000256" key="17">
    <source>
        <dbReference type="ARBA" id="ARBA00050133"/>
    </source>
</evidence>
<evidence type="ECO:0000256" key="29">
    <source>
        <dbReference type="ARBA" id="ARBA00053012"/>
    </source>
</evidence>
<sequence length="616" mass="69745">MTQKAFFQLRPGSVKPCRLVKPMSVTILPERSSHHQDNLPKLPVPPLRQTFERYLLMLEPLLSEEEMDHTRKLVKEFLNPEGVGDRLQRSLERRASNKENWLTEWWMQSAYLDSRMPVAVYSSPGVVLPPTRNHAPVDSLTLCHSETLPIEYLGGKPLCMDQYYQILSSCRIPGPKRDTVVNHAIGKVAPTHITVVHNFQFFVLDVYNSDGSPLTVDQIYMQMEKIWNSSLQSNKEPIGILTSQHRNTWGKAYNNLIKDKINKESVRAIQKSIFTVCLDAPMPQMSEQRYQSRVAAQMLHGGGSRWNSGNRWFDKTLQFIVGEDGTCGLVYEHAPAEGPPIVFLVDYLVEYMGRMEVVRAPMIPLPMPPKLRFNITPEVKKDIESAKQNMNIMSHDLDVNVVNFADYGRNVPKAHKMSPDAFIQMALQLAYFRMYEMCCSTYESASLRMFALGRTDTIRSCSNESLKFVQAMEDLAKPNTEKVSLLDKACQAHVEYTRMAIHGQAIDRHLLGLKLQAIEELTSMPEIFMDTAYAVAEHPNLSTSQAGAKTDCVMCFGPLVPDGYGVCYNPMADHINIAITAFNSCEETHAANFGRAMKKALRDMRSLLEETAKAKQ</sequence>
<evidence type="ECO:0000256" key="23">
    <source>
        <dbReference type="ARBA" id="ARBA00051534"/>
    </source>
</evidence>
<evidence type="ECO:0000256" key="14">
    <source>
        <dbReference type="ARBA" id="ARBA00023136"/>
    </source>
</evidence>
<comment type="catalytic activity">
    <reaction evidence="24">
        <text>3-methylbutanoyl-CoA + (R)-carnitine = O-3-methylbutanoyl-(R)-carnitine + CoA</text>
        <dbReference type="Rhea" id="RHEA:44984"/>
        <dbReference type="ChEBI" id="CHEBI:16347"/>
        <dbReference type="ChEBI" id="CHEBI:57287"/>
        <dbReference type="ChEBI" id="CHEBI:57345"/>
        <dbReference type="ChEBI" id="CHEBI:70819"/>
    </reaction>
    <physiologicalReaction direction="left-to-right" evidence="24">
        <dbReference type="Rhea" id="RHEA:44985"/>
    </physiologicalReaction>
</comment>
<evidence type="ECO:0000256" key="22">
    <source>
        <dbReference type="ARBA" id="ARBA00051518"/>
    </source>
</evidence>
<comment type="catalytic activity">
    <reaction evidence="25">
        <text>2-methylpropanoyl-CoA + (R)-carnitine = O-isobutanoyl-(R)-carnitine + CoA</text>
        <dbReference type="Rhea" id="RHEA:44988"/>
        <dbReference type="ChEBI" id="CHEBI:16347"/>
        <dbReference type="ChEBI" id="CHEBI:57287"/>
        <dbReference type="ChEBI" id="CHEBI:57338"/>
        <dbReference type="ChEBI" id="CHEBI:84838"/>
    </reaction>
    <physiologicalReaction direction="left-to-right" evidence="25">
        <dbReference type="Rhea" id="RHEA:44989"/>
    </physiologicalReaction>
</comment>
<dbReference type="Gene3D" id="3.30.559.70">
    <property type="entry name" value="Choline/Carnitine o-acyltransferase, domain 2"/>
    <property type="match status" value="1"/>
</dbReference>
<protein>
    <recommendedName>
        <fullName evidence="33">Carnitine O-acetyltransferase</fullName>
        <ecNumber evidence="31">2.3.1.137</ecNumber>
        <ecNumber evidence="32">2.3.1.7</ecNumber>
    </recommendedName>
    <alternativeName>
        <fullName evidence="34">Carnitine acetyltransferase</fullName>
    </alternativeName>
</protein>
<comment type="catalytic activity">
    <reaction evidence="28">
        <text>acetoacetyl-CoA + (R)-carnitine = O-3-oxobutanoyl-(R)-carnitine + CoA</text>
        <dbReference type="Rhea" id="RHEA:44996"/>
        <dbReference type="ChEBI" id="CHEBI:16347"/>
        <dbReference type="ChEBI" id="CHEBI:57286"/>
        <dbReference type="ChEBI" id="CHEBI:57287"/>
        <dbReference type="ChEBI" id="CHEBI:84841"/>
    </reaction>
    <physiologicalReaction direction="left-to-right" evidence="28">
        <dbReference type="Rhea" id="RHEA:44997"/>
    </physiologicalReaction>
</comment>
<evidence type="ECO:0000256" key="4">
    <source>
        <dbReference type="ARBA" id="ARBA00005232"/>
    </source>
</evidence>
<evidence type="ECO:0000256" key="13">
    <source>
        <dbReference type="ARBA" id="ARBA00023128"/>
    </source>
</evidence>
<keyword evidence="8" id="KW-0999">Mitochondrion inner membrane</keyword>
<dbReference type="GeneTree" id="ENSGT01150000286917"/>
<evidence type="ECO:0000256" key="33">
    <source>
        <dbReference type="ARBA" id="ARBA00074976"/>
    </source>
</evidence>
<evidence type="ECO:0000256" key="7">
    <source>
        <dbReference type="ARBA" id="ARBA00022679"/>
    </source>
</evidence>
<evidence type="ECO:0000256" key="31">
    <source>
        <dbReference type="ARBA" id="ARBA00066418"/>
    </source>
</evidence>
<dbReference type="GO" id="GO:0005777">
    <property type="term" value="C:peroxisome"/>
    <property type="evidence" value="ECO:0007669"/>
    <property type="project" value="UniProtKB-SubCell"/>
</dbReference>
<evidence type="ECO:0000256" key="11">
    <source>
        <dbReference type="ARBA" id="ARBA00022990"/>
    </source>
</evidence>
<evidence type="ECO:0000256" key="26">
    <source>
        <dbReference type="ARBA" id="ARBA00051962"/>
    </source>
</evidence>
<accession>A0A8C7MFE2</accession>
<keyword evidence="13" id="KW-0496">Mitochondrion</keyword>
<comment type="catalytic activity">
    <reaction evidence="29">
        <text>propanoyl-CoA + (R)-carnitine = O-propanoyl-(R)-carnitine + CoA</text>
        <dbReference type="Rhea" id="RHEA:44976"/>
        <dbReference type="ChEBI" id="CHEBI:16347"/>
        <dbReference type="ChEBI" id="CHEBI:53210"/>
        <dbReference type="ChEBI" id="CHEBI:57287"/>
        <dbReference type="ChEBI" id="CHEBI:57392"/>
    </reaction>
    <physiologicalReaction direction="left-to-right" evidence="29">
        <dbReference type="Rhea" id="RHEA:44977"/>
    </physiologicalReaction>
</comment>
<dbReference type="InterPro" id="IPR039551">
    <property type="entry name" value="Cho/carn_acyl_trans"/>
</dbReference>
<dbReference type="AlphaFoldDB" id="A0A8C7MFE2"/>
<dbReference type="EC" id="2.3.1.7" evidence="32"/>
<comment type="catalytic activity">
    <reaction evidence="22">
        <text>octanoyl-CoA + (R)-carnitine = O-octanoyl-(R)-carnitine + CoA</text>
        <dbReference type="Rhea" id="RHEA:17177"/>
        <dbReference type="ChEBI" id="CHEBI:16347"/>
        <dbReference type="ChEBI" id="CHEBI:18102"/>
        <dbReference type="ChEBI" id="CHEBI:57287"/>
        <dbReference type="ChEBI" id="CHEBI:57386"/>
        <dbReference type="EC" id="2.3.1.137"/>
    </reaction>
    <physiologicalReaction direction="left-to-right" evidence="22">
        <dbReference type="Rhea" id="RHEA:17178"/>
    </physiologicalReaction>
</comment>
<feature type="active site" description="Proton acceptor" evidence="35">
    <location>
        <position position="333"/>
    </location>
</feature>
<dbReference type="PANTHER" id="PTHR22589">
    <property type="entry name" value="CARNITINE O-ACYLTRANSFERASE"/>
    <property type="match status" value="1"/>
</dbReference>
<dbReference type="PROSITE" id="PS00440">
    <property type="entry name" value="ACYLTRANSF_C_2"/>
    <property type="match status" value="1"/>
</dbReference>
<gene>
    <name evidence="38" type="primary">CRAT</name>
    <name evidence="38" type="synonym">LOC109895836</name>
</gene>
<comment type="catalytic activity">
    <reaction evidence="21">
        <text>4,8-dimethylnonanoyl-CoA + (R)-carnitine = O-4,8-dimethylnonanoyl-(R)-carnitine + CoA</text>
        <dbReference type="Rhea" id="RHEA:44860"/>
        <dbReference type="ChEBI" id="CHEBI:16347"/>
        <dbReference type="ChEBI" id="CHEBI:57287"/>
        <dbReference type="ChEBI" id="CHEBI:77061"/>
        <dbReference type="ChEBI" id="CHEBI:84654"/>
    </reaction>
    <physiologicalReaction direction="left-to-right" evidence="21">
        <dbReference type="Rhea" id="RHEA:44861"/>
    </physiologicalReaction>
</comment>
<organism evidence="38 39">
    <name type="scientific">Oncorhynchus kisutch</name>
    <name type="common">Coho salmon</name>
    <name type="synonym">Salmo kisutch</name>
    <dbReference type="NCBI Taxonomy" id="8019"/>
    <lineage>
        <taxon>Eukaryota</taxon>
        <taxon>Metazoa</taxon>
        <taxon>Chordata</taxon>
        <taxon>Craniata</taxon>
        <taxon>Vertebrata</taxon>
        <taxon>Euteleostomi</taxon>
        <taxon>Actinopterygii</taxon>
        <taxon>Neopterygii</taxon>
        <taxon>Teleostei</taxon>
        <taxon>Protacanthopterygii</taxon>
        <taxon>Salmoniformes</taxon>
        <taxon>Salmonidae</taxon>
        <taxon>Salmoninae</taxon>
        <taxon>Oncorhynchus</taxon>
    </lineage>
</organism>
<evidence type="ECO:0000256" key="36">
    <source>
        <dbReference type="RuleBase" id="RU003801"/>
    </source>
</evidence>
<dbReference type="GO" id="GO:0004092">
    <property type="term" value="F:carnitine O-acetyltransferase activity"/>
    <property type="evidence" value="ECO:0007669"/>
    <property type="project" value="UniProtKB-EC"/>
</dbReference>
<name>A0A8C7MFE2_ONCKI</name>
<keyword evidence="39" id="KW-1185">Reference proteome</keyword>
<dbReference type="GO" id="GO:0005783">
    <property type="term" value="C:endoplasmic reticulum"/>
    <property type="evidence" value="ECO:0007669"/>
    <property type="project" value="UniProtKB-SubCell"/>
</dbReference>
<evidence type="ECO:0000256" key="32">
    <source>
        <dbReference type="ARBA" id="ARBA00066910"/>
    </source>
</evidence>
<evidence type="ECO:0000256" key="15">
    <source>
        <dbReference type="ARBA" id="ARBA00023140"/>
    </source>
</evidence>
<dbReference type="Ensembl" id="ENSOKIT00005053478.1">
    <property type="protein sequence ID" value="ENSOKIP00005050656.1"/>
    <property type="gene ID" value="ENSOKIG00005018722.1"/>
</dbReference>
<reference evidence="38" key="1">
    <citation type="submission" date="2025-08" db="UniProtKB">
        <authorList>
            <consortium name="Ensembl"/>
        </authorList>
    </citation>
    <scope>IDENTIFICATION</scope>
</reference>
<keyword evidence="15" id="KW-0576">Peroxisome</keyword>
<keyword evidence="11" id="KW-0007">Acetylation</keyword>
<evidence type="ECO:0000256" key="20">
    <source>
        <dbReference type="ARBA" id="ARBA00050860"/>
    </source>
</evidence>
<evidence type="ECO:0000256" key="19">
    <source>
        <dbReference type="ARBA" id="ARBA00050851"/>
    </source>
</evidence>
<evidence type="ECO:0000256" key="9">
    <source>
        <dbReference type="ARBA" id="ARBA00022824"/>
    </source>
</evidence>
<proteinExistence type="inferred from homology"/>
<dbReference type="Gene3D" id="3.30.559.10">
    <property type="entry name" value="Chloramphenicol acetyltransferase-like domain"/>
    <property type="match status" value="1"/>
</dbReference>
<dbReference type="GO" id="GO:0019254">
    <property type="term" value="P:carnitine metabolic process, CoA-linked"/>
    <property type="evidence" value="ECO:0007669"/>
    <property type="project" value="TreeGrafter"/>
</dbReference>
<comment type="catalytic activity">
    <reaction evidence="18">
        <text>2-methylbutanoyl-CoA + (R)-carnitine = O-2-methylbutanoyl-(R)-carnitine + CoA</text>
        <dbReference type="Rhea" id="RHEA:44992"/>
        <dbReference type="ChEBI" id="CHEBI:16347"/>
        <dbReference type="ChEBI" id="CHEBI:57287"/>
        <dbReference type="ChEBI" id="CHEBI:57336"/>
        <dbReference type="ChEBI" id="CHEBI:84840"/>
    </reaction>
    <physiologicalReaction direction="left-to-right" evidence="18">
        <dbReference type="Rhea" id="RHEA:44993"/>
    </physiologicalReaction>
</comment>
<dbReference type="InterPro" id="IPR023213">
    <property type="entry name" value="CAT-like_dom_sf"/>
</dbReference>
<dbReference type="Pfam" id="PF00755">
    <property type="entry name" value="Carn_acyltransf"/>
    <property type="match status" value="1"/>
</dbReference>
<evidence type="ECO:0000256" key="35">
    <source>
        <dbReference type="PIRSR" id="PIRSR600542-1"/>
    </source>
</evidence>
<dbReference type="FunFam" id="3.30.559.70:FF:000002">
    <property type="entry name" value="Carnitine O-acetyltransferase"/>
    <property type="match status" value="1"/>
</dbReference>
<dbReference type="GO" id="GO:0006631">
    <property type="term" value="P:fatty acid metabolic process"/>
    <property type="evidence" value="ECO:0007669"/>
    <property type="project" value="UniProtKB-KW"/>
</dbReference>
<dbReference type="Proteomes" id="UP000694557">
    <property type="component" value="Unassembled WGS sequence"/>
</dbReference>
<evidence type="ECO:0000256" key="12">
    <source>
        <dbReference type="ARBA" id="ARBA00023098"/>
    </source>
</evidence>
<comment type="catalytic activity">
    <reaction evidence="23">
        <text>2,6-dimethylheptanoyl-CoA + (R)-carnitine = O-2,6-dimethylheptanoyl-(R)-carnitine + CoA</text>
        <dbReference type="Rhea" id="RHEA:45004"/>
        <dbReference type="ChEBI" id="CHEBI:16347"/>
        <dbReference type="ChEBI" id="CHEBI:57287"/>
        <dbReference type="ChEBI" id="CHEBI:84843"/>
        <dbReference type="ChEBI" id="CHEBI:84847"/>
    </reaction>
    <physiologicalReaction direction="left-to-right" evidence="23">
        <dbReference type="Rhea" id="RHEA:45005"/>
    </physiologicalReaction>
</comment>
<evidence type="ECO:0000256" key="5">
    <source>
        <dbReference type="ARBA" id="ARBA00011245"/>
    </source>
</evidence>
<evidence type="ECO:0000256" key="28">
    <source>
        <dbReference type="ARBA" id="ARBA00052568"/>
    </source>
</evidence>
<evidence type="ECO:0000256" key="1">
    <source>
        <dbReference type="ARBA" id="ARBA00004240"/>
    </source>
</evidence>
<comment type="catalytic activity">
    <reaction evidence="27">
        <text>(R)-carnitine + acetyl-CoA = O-acetyl-(R)-carnitine + CoA</text>
        <dbReference type="Rhea" id="RHEA:21136"/>
        <dbReference type="ChEBI" id="CHEBI:16347"/>
        <dbReference type="ChEBI" id="CHEBI:57287"/>
        <dbReference type="ChEBI" id="CHEBI:57288"/>
        <dbReference type="ChEBI" id="CHEBI:57589"/>
        <dbReference type="EC" id="2.3.1.7"/>
    </reaction>
    <physiologicalReaction direction="left-to-right" evidence="27">
        <dbReference type="Rhea" id="RHEA:21137"/>
    </physiologicalReaction>
</comment>
<comment type="similarity">
    <text evidence="4 36">Belongs to the carnitine/choline acetyltransferase family.</text>
</comment>
<evidence type="ECO:0000256" key="30">
    <source>
        <dbReference type="ARBA" id="ARBA00058613"/>
    </source>
</evidence>
<keyword evidence="14" id="KW-0472">Membrane</keyword>
<evidence type="ECO:0000256" key="25">
    <source>
        <dbReference type="ARBA" id="ARBA00051955"/>
    </source>
</evidence>
<evidence type="ECO:0000256" key="3">
    <source>
        <dbReference type="ARBA" id="ARBA00004443"/>
    </source>
</evidence>
<comment type="catalytic activity">
    <reaction evidence="17">
        <text>decanoyl-CoA + (R)-carnitine = O-decanoyl-(R)-carnitine + CoA</text>
        <dbReference type="Rhea" id="RHEA:44828"/>
        <dbReference type="ChEBI" id="CHEBI:16347"/>
        <dbReference type="ChEBI" id="CHEBI:28717"/>
        <dbReference type="ChEBI" id="CHEBI:57287"/>
        <dbReference type="ChEBI" id="CHEBI:61430"/>
    </reaction>
    <physiologicalReaction direction="left-to-right" evidence="17">
        <dbReference type="Rhea" id="RHEA:44829"/>
    </physiologicalReaction>
</comment>
<evidence type="ECO:0000256" key="24">
    <source>
        <dbReference type="ARBA" id="ARBA00051554"/>
    </source>
</evidence>
<reference evidence="38" key="2">
    <citation type="submission" date="2025-09" db="UniProtKB">
        <authorList>
            <consortium name="Ensembl"/>
        </authorList>
    </citation>
    <scope>IDENTIFICATION</scope>
</reference>
<keyword evidence="12" id="KW-0443">Lipid metabolism</keyword>
<dbReference type="GO" id="GO:0005743">
    <property type="term" value="C:mitochondrial inner membrane"/>
    <property type="evidence" value="ECO:0007669"/>
    <property type="project" value="UniProtKB-SubCell"/>
</dbReference>
<keyword evidence="16 36" id="KW-0012">Acyltransferase</keyword>
<comment type="catalytic activity">
    <reaction evidence="26">
        <text>hexanoyl-CoA + (R)-carnitine = O-hexanoyl-(R)-carnitine + CoA</text>
        <dbReference type="Rhea" id="RHEA:44972"/>
        <dbReference type="ChEBI" id="CHEBI:16347"/>
        <dbReference type="ChEBI" id="CHEBI:57287"/>
        <dbReference type="ChEBI" id="CHEBI:62620"/>
        <dbReference type="ChEBI" id="CHEBI:84834"/>
    </reaction>
    <physiologicalReaction direction="left-to-right" evidence="26">
        <dbReference type="Rhea" id="RHEA:44973"/>
    </physiologicalReaction>
</comment>
<evidence type="ECO:0000313" key="38">
    <source>
        <dbReference type="Ensembl" id="ENSOKIP00005050656.1"/>
    </source>
</evidence>
<comment type="catalytic activity">
    <reaction evidence="20">
        <text>3-hydroxybutanoyl-CoA + (R)-carnitine = O-3-hydroxybutanoyl-(R)-carnitine + CoA</text>
        <dbReference type="Rhea" id="RHEA:45000"/>
        <dbReference type="ChEBI" id="CHEBI:16347"/>
        <dbReference type="ChEBI" id="CHEBI:57287"/>
        <dbReference type="ChEBI" id="CHEBI:78611"/>
        <dbReference type="ChEBI" id="CHEBI:84842"/>
    </reaction>
    <physiologicalReaction direction="left-to-right" evidence="20">
        <dbReference type="Rhea" id="RHEA:45001"/>
    </physiologicalReaction>
</comment>
<dbReference type="SUPFAM" id="SSF52777">
    <property type="entry name" value="CoA-dependent acyltransferases"/>
    <property type="match status" value="2"/>
</dbReference>
<dbReference type="InterPro" id="IPR000542">
    <property type="entry name" value="Carn_acyl_trans"/>
</dbReference>
<evidence type="ECO:0000256" key="16">
    <source>
        <dbReference type="ARBA" id="ARBA00023315"/>
    </source>
</evidence>
<dbReference type="EC" id="2.3.1.137" evidence="31"/>
<keyword evidence="6" id="KW-0813">Transport</keyword>
<keyword evidence="10" id="KW-0276">Fatty acid metabolism</keyword>
<evidence type="ECO:0000256" key="10">
    <source>
        <dbReference type="ARBA" id="ARBA00022832"/>
    </source>
</evidence>
<evidence type="ECO:0000256" key="34">
    <source>
        <dbReference type="ARBA" id="ARBA00079830"/>
    </source>
</evidence>
<evidence type="ECO:0000256" key="21">
    <source>
        <dbReference type="ARBA" id="ARBA00051087"/>
    </source>
</evidence>
<comment type="catalytic activity">
    <reaction evidence="19">
        <text>butanoyl-CoA + (R)-carnitine = O-butanoyl-(R)-carnitine + CoA</text>
        <dbReference type="Rhea" id="RHEA:44980"/>
        <dbReference type="ChEBI" id="CHEBI:16347"/>
        <dbReference type="ChEBI" id="CHEBI:21949"/>
        <dbReference type="ChEBI" id="CHEBI:57287"/>
        <dbReference type="ChEBI" id="CHEBI:57371"/>
    </reaction>
    <physiologicalReaction direction="left-to-right" evidence="19">
        <dbReference type="Rhea" id="RHEA:44981"/>
    </physiologicalReaction>
</comment>
<comment type="subunit">
    <text evidence="5">Monomer.</text>
</comment>
<comment type="subcellular location">
    <subcellularLocation>
        <location evidence="1">Endoplasmic reticulum</location>
    </subcellularLocation>
    <subcellularLocation>
        <location evidence="3">Mitochondrion inner membrane</location>
        <topology evidence="3">Peripheral membrane protein</topology>
        <orientation evidence="3">Matrix side</orientation>
    </subcellularLocation>
    <subcellularLocation>
        <location evidence="2">Peroxisome</location>
    </subcellularLocation>
</comment>
<keyword evidence="7 36" id="KW-0808">Transferase</keyword>
<evidence type="ECO:0000256" key="8">
    <source>
        <dbReference type="ARBA" id="ARBA00022792"/>
    </source>
</evidence>
<dbReference type="FunFam" id="3.30.559.10:FF:000001">
    <property type="entry name" value="Carnitine O-acetyltransferase"/>
    <property type="match status" value="1"/>
</dbReference>
<feature type="domain" description="Choline/carnitine acyltransferase" evidence="37">
    <location>
        <begin position="42"/>
        <end position="598"/>
    </location>
</feature>
<evidence type="ECO:0000256" key="6">
    <source>
        <dbReference type="ARBA" id="ARBA00022448"/>
    </source>
</evidence>
<dbReference type="InterPro" id="IPR042231">
    <property type="entry name" value="Cho/carn_acyl_trans_2"/>
</dbReference>
<keyword evidence="9" id="KW-0256">Endoplasmic reticulum</keyword>
<comment type="function">
    <text evidence="30">Catalyzes the reversible transfer of acyl groups from carnitine to coenzyme A (CoA) and regulates the acyl-CoA/CoA ratio. Also plays a crucial role in the transport of fatty acids for beta-oxidation. Responsible for the synthesis of short- and branched-chain acylcarnitines. Active towards some branched-chain amino acid oxidation pathway (BCAAO) intermediates. Trans-2-enoyl-CoAs and 2-methylacyl-CoAs are poor substrates.</text>
</comment>
<evidence type="ECO:0000256" key="18">
    <source>
        <dbReference type="ARBA" id="ARBA00050207"/>
    </source>
</evidence>
<evidence type="ECO:0000256" key="2">
    <source>
        <dbReference type="ARBA" id="ARBA00004275"/>
    </source>
</evidence>
<evidence type="ECO:0000259" key="37">
    <source>
        <dbReference type="Pfam" id="PF00755"/>
    </source>
</evidence>
<dbReference type="PANTHER" id="PTHR22589:SF50">
    <property type="entry name" value="CARNITINE O-ACETYLTRANSFERASE"/>
    <property type="match status" value="1"/>
</dbReference>
<evidence type="ECO:0000256" key="27">
    <source>
        <dbReference type="ARBA" id="ARBA00052310"/>
    </source>
</evidence>
<evidence type="ECO:0000313" key="39">
    <source>
        <dbReference type="Proteomes" id="UP000694557"/>
    </source>
</evidence>
<dbReference type="GO" id="GO:0008458">
    <property type="term" value="F:carnitine O-octanoyltransferase activity"/>
    <property type="evidence" value="ECO:0007669"/>
    <property type="project" value="UniProtKB-EC"/>
</dbReference>